<dbReference type="Proteomes" id="UP000318010">
    <property type="component" value="Unassembled WGS sequence"/>
</dbReference>
<protein>
    <submittedName>
        <fullName evidence="4">Methyltransferase domain-containing protein</fullName>
    </submittedName>
</protein>
<dbReference type="RefSeq" id="WP_146269542.1">
    <property type="nucleotide sequence ID" value="NZ_VOEI01000001.1"/>
</dbReference>
<dbReference type="InterPro" id="IPR029063">
    <property type="entry name" value="SAM-dependent_MTases_sf"/>
</dbReference>
<keyword evidence="1 4" id="KW-0489">Methyltransferase</keyword>
<organism evidence="4 5">
    <name type="scientific">Mucilaginibacter achroorhodeus</name>
    <dbReference type="NCBI Taxonomy" id="2599294"/>
    <lineage>
        <taxon>Bacteria</taxon>
        <taxon>Pseudomonadati</taxon>
        <taxon>Bacteroidota</taxon>
        <taxon>Sphingobacteriia</taxon>
        <taxon>Sphingobacteriales</taxon>
        <taxon>Sphingobacteriaceae</taxon>
        <taxon>Mucilaginibacter</taxon>
    </lineage>
</organism>
<feature type="domain" description="Methyltransferase" evidence="3">
    <location>
        <begin position="34"/>
        <end position="121"/>
    </location>
</feature>
<sequence length="251" mass="28480">MKWNAELYDNKHAFVFEYGESVLEMLDVKPGEHILDLGCGTGHLTNEIQKLGAIATGIDSSPEMVKKARETYNNVDFFVADGADFHFDEKFDAVFSNATLHWIRNADAVIKSVYDSLKPGGRFVAEMGGKGNVGKLIAATKQVLINHGYHKQSKTEVWYFPSLAEYTARLEAQGFRVTFAAHFDRKTPLQDGDQGVAKWITMFAPLYLVDIPEEEKKQMLTEVTELLEPHYNENGQWYADYVRLRFTAVKE</sequence>
<evidence type="ECO:0000259" key="3">
    <source>
        <dbReference type="Pfam" id="PF13649"/>
    </source>
</evidence>
<evidence type="ECO:0000313" key="5">
    <source>
        <dbReference type="Proteomes" id="UP000318010"/>
    </source>
</evidence>
<dbReference type="Pfam" id="PF13649">
    <property type="entry name" value="Methyltransf_25"/>
    <property type="match status" value="1"/>
</dbReference>
<comment type="caution">
    <text evidence="4">The sequence shown here is derived from an EMBL/GenBank/DDBJ whole genome shotgun (WGS) entry which is preliminary data.</text>
</comment>
<proteinExistence type="predicted"/>
<evidence type="ECO:0000313" key="4">
    <source>
        <dbReference type="EMBL" id="TWR27965.1"/>
    </source>
</evidence>
<accession>A0A563U9D8</accession>
<dbReference type="PANTHER" id="PTHR43861">
    <property type="entry name" value="TRANS-ACONITATE 2-METHYLTRANSFERASE-RELATED"/>
    <property type="match status" value="1"/>
</dbReference>
<evidence type="ECO:0000256" key="1">
    <source>
        <dbReference type="ARBA" id="ARBA00022603"/>
    </source>
</evidence>
<keyword evidence="5" id="KW-1185">Reference proteome</keyword>
<dbReference type="GO" id="GO:0008168">
    <property type="term" value="F:methyltransferase activity"/>
    <property type="evidence" value="ECO:0007669"/>
    <property type="project" value="UniProtKB-KW"/>
</dbReference>
<dbReference type="CDD" id="cd02440">
    <property type="entry name" value="AdoMet_MTases"/>
    <property type="match status" value="1"/>
</dbReference>
<dbReference type="OrthoDB" id="9789123at2"/>
<dbReference type="InterPro" id="IPR041698">
    <property type="entry name" value="Methyltransf_25"/>
</dbReference>
<dbReference type="PANTHER" id="PTHR43861:SF1">
    <property type="entry name" value="TRANS-ACONITATE 2-METHYLTRANSFERASE"/>
    <property type="match status" value="1"/>
</dbReference>
<evidence type="ECO:0000256" key="2">
    <source>
        <dbReference type="ARBA" id="ARBA00022679"/>
    </source>
</evidence>
<dbReference type="Gene3D" id="3.40.50.150">
    <property type="entry name" value="Vaccinia Virus protein VP39"/>
    <property type="match status" value="1"/>
</dbReference>
<keyword evidence="2 4" id="KW-0808">Transferase</keyword>
<dbReference type="SUPFAM" id="SSF53335">
    <property type="entry name" value="S-adenosyl-L-methionine-dependent methyltransferases"/>
    <property type="match status" value="1"/>
</dbReference>
<dbReference type="GO" id="GO:0032259">
    <property type="term" value="P:methylation"/>
    <property type="evidence" value="ECO:0007669"/>
    <property type="project" value="UniProtKB-KW"/>
</dbReference>
<name>A0A563U9D8_9SPHI</name>
<reference evidence="4 5" key="1">
    <citation type="submission" date="2019-07" db="EMBL/GenBank/DDBJ databases">
        <authorList>
            <person name="Kim J."/>
        </authorList>
    </citation>
    <scope>NUCLEOTIDE SEQUENCE [LARGE SCALE GENOMIC DNA]</scope>
    <source>
        <strain evidence="4 5">MJ1a</strain>
    </source>
</reference>
<dbReference type="EMBL" id="VOEI01000001">
    <property type="protein sequence ID" value="TWR27965.1"/>
    <property type="molecule type" value="Genomic_DNA"/>
</dbReference>
<gene>
    <name evidence="4" type="ORF">FPZ42_01755</name>
</gene>
<dbReference type="AlphaFoldDB" id="A0A563U9D8"/>